<dbReference type="Pfam" id="PF00743">
    <property type="entry name" value="FMO-like"/>
    <property type="match status" value="1"/>
</dbReference>
<comment type="cofactor">
    <cofactor evidence="1">
        <name>FAD</name>
        <dbReference type="ChEBI" id="CHEBI:57692"/>
    </cofactor>
</comment>
<dbReference type="PANTHER" id="PTHR42877:SF4">
    <property type="entry name" value="FAD_NAD(P)-BINDING DOMAIN-CONTAINING PROTEIN-RELATED"/>
    <property type="match status" value="1"/>
</dbReference>
<dbReference type="GeneID" id="63724826"/>
<dbReference type="Proteomes" id="UP000184073">
    <property type="component" value="Unassembled WGS sequence"/>
</dbReference>
<comment type="similarity">
    <text evidence="2">Belongs to the FAD-binding monooxygenase family.</text>
</comment>
<accession>A0A1L9PYE4</accession>
<dbReference type="VEuPathDB" id="FungiDB:ASPVEDRAFT_200461"/>
<dbReference type="EMBL" id="KV878135">
    <property type="protein sequence ID" value="OJJ06485.1"/>
    <property type="molecule type" value="Genomic_DNA"/>
</dbReference>
<evidence type="ECO:0008006" key="8">
    <source>
        <dbReference type="Google" id="ProtNLM"/>
    </source>
</evidence>
<reference evidence="7" key="1">
    <citation type="journal article" date="2017" name="Genome Biol.">
        <title>Comparative genomics reveals high biological diversity and specific adaptations in the industrially and medically important fungal genus Aspergillus.</title>
        <authorList>
            <person name="de Vries R.P."/>
            <person name="Riley R."/>
            <person name="Wiebenga A."/>
            <person name="Aguilar-Osorio G."/>
            <person name="Amillis S."/>
            <person name="Uchima C.A."/>
            <person name="Anderluh G."/>
            <person name="Asadollahi M."/>
            <person name="Askin M."/>
            <person name="Barry K."/>
            <person name="Battaglia E."/>
            <person name="Bayram O."/>
            <person name="Benocci T."/>
            <person name="Braus-Stromeyer S.A."/>
            <person name="Caldana C."/>
            <person name="Canovas D."/>
            <person name="Cerqueira G.C."/>
            <person name="Chen F."/>
            <person name="Chen W."/>
            <person name="Choi C."/>
            <person name="Clum A."/>
            <person name="Dos Santos R.A."/>
            <person name="Damasio A.R."/>
            <person name="Diallinas G."/>
            <person name="Emri T."/>
            <person name="Fekete E."/>
            <person name="Flipphi M."/>
            <person name="Freyberg S."/>
            <person name="Gallo A."/>
            <person name="Gournas C."/>
            <person name="Habgood R."/>
            <person name="Hainaut M."/>
            <person name="Harispe M.L."/>
            <person name="Henrissat B."/>
            <person name="Hilden K.S."/>
            <person name="Hope R."/>
            <person name="Hossain A."/>
            <person name="Karabika E."/>
            <person name="Karaffa L."/>
            <person name="Karanyi Z."/>
            <person name="Krasevec N."/>
            <person name="Kuo A."/>
            <person name="Kusch H."/>
            <person name="LaButti K."/>
            <person name="Lagendijk E.L."/>
            <person name="Lapidus A."/>
            <person name="Levasseur A."/>
            <person name="Lindquist E."/>
            <person name="Lipzen A."/>
            <person name="Logrieco A.F."/>
            <person name="MacCabe A."/>
            <person name="Maekelae M.R."/>
            <person name="Malavazi I."/>
            <person name="Melin P."/>
            <person name="Meyer V."/>
            <person name="Mielnichuk N."/>
            <person name="Miskei M."/>
            <person name="Molnar A.P."/>
            <person name="Mule G."/>
            <person name="Ngan C.Y."/>
            <person name="Orejas M."/>
            <person name="Orosz E."/>
            <person name="Ouedraogo J.P."/>
            <person name="Overkamp K.M."/>
            <person name="Park H.-S."/>
            <person name="Perrone G."/>
            <person name="Piumi F."/>
            <person name="Punt P.J."/>
            <person name="Ram A.F."/>
            <person name="Ramon A."/>
            <person name="Rauscher S."/>
            <person name="Record E."/>
            <person name="Riano-Pachon D.M."/>
            <person name="Robert V."/>
            <person name="Roehrig J."/>
            <person name="Ruller R."/>
            <person name="Salamov A."/>
            <person name="Salih N.S."/>
            <person name="Samson R.A."/>
            <person name="Sandor E."/>
            <person name="Sanguinetti M."/>
            <person name="Schuetze T."/>
            <person name="Sepcic K."/>
            <person name="Shelest E."/>
            <person name="Sherlock G."/>
            <person name="Sophianopoulou V."/>
            <person name="Squina F.M."/>
            <person name="Sun H."/>
            <person name="Susca A."/>
            <person name="Todd R.B."/>
            <person name="Tsang A."/>
            <person name="Unkles S.E."/>
            <person name="van de Wiele N."/>
            <person name="van Rossen-Uffink D."/>
            <person name="Oliveira J.V."/>
            <person name="Vesth T.C."/>
            <person name="Visser J."/>
            <person name="Yu J.-H."/>
            <person name="Zhou M."/>
            <person name="Andersen M.R."/>
            <person name="Archer D.B."/>
            <person name="Baker S.E."/>
            <person name="Benoit I."/>
            <person name="Brakhage A.A."/>
            <person name="Braus G.H."/>
            <person name="Fischer R."/>
            <person name="Frisvad J.C."/>
            <person name="Goldman G.H."/>
            <person name="Houbraken J."/>
            <person name="Oakley B."/>
            <person name="Pocsi I."/>
            <person name="Scazzocchio C."/>
            <person name="Seiboth B."/>
            <person name="vanKuyk P.A."/>
            <person name="Wortman J."/>
            <person name="Dyer P.S."/>
            <person name="Grigoriev I.V."/>
        </authorList>
    </citation>
    <scope>NUCLEOTIDE SEQUENCE [LARGE SCALE GENOMIC DNA]</scope>
    <source>
        <strain evidence="7">CBS 583.65</strain>
    </source>
</reference>
<evidence type="ECO:0000256" key="4">
    <source>
        <dbReference type="ARBA" id="ARBA00022827"/>
    </source>
</evidence>
<keyword evidence="4" id="KW-0274">FAD</keyword>
<dbReference type="Gene3D" id="3.50.50.60">
    <property type="entry name" value="FAD/NAD(P)-binding domain"/>
    <property type="match status" value="2"/>
</dbReference>
<organism evidence="6 7">
    <name type="scientific">Aspergillus versicolor CBS 583.65</name>
    <dbReference type="NCBI Taxonomy" id="1036611"/>
    <lineage>
        <taxon>Eukaryota</taxon>
        <taxon>Fungi</taxon>
        <taxon>Dikarya</taxon>
        <taxon>Ascomycota</taxon>
        <taxon>Pezizomycotina</taxon>
        <taxon>Eurotiomycetes</taxon>
        <taxon>Eurotiomycetidae</taxon>
        <taxon>Eurotiales</taxon>
        <taxon>Aspergillaceae</taxon>
        <taxon>Aspergillus</taxon>
        <taxon>Aspergillus subgen. Nidulantes</taxon>
    </lineage>
</organism>
<evidence type="ECO:0000313" key="6">
    <source>
        <dbReference type="EMBL" id="OJJ06485.1"/>
    </source>
</evidence>
<keyword evidence="3" id="KW-0285">Flavoprotein</keyword>
<proteinExistence type="inferred from homology"/>
<dbReference type="AlphaFoldDB" id="A0A1L9PYE4"/>
<dbReference type="InterPro" id="IPR020946">
    <property type="entry name" value="Flavin_mOase-like"/>
</dbReference>
<evidence type="ECO:0000256" key="5">
    <source>
        <dbReference type="ARBA" id="ARBA00023002"/>
    </source>
</evidence>
<dbReference type="GO" id="GO:0050661">
    <property type="term" value="F:NADP binding"/>
    <property type="evidence" value="ECO:0007669"/>
    <property type="project" value="InterPro"/>
</dbReference>
<keyword evidence="7" id="KW-1185">Reference proteome</keyword>
<dbReference type="InterPro" id="IPR036188">
    <property type="entry name" value="FAD/NAD-bd_sf"/>
</dbReference>
<gene>
    <name evidence="6" type="ORF">ASPVEDRAFT_200461</name>
</gene>
<dbReference type="RefSeq" id="XP_040672247.1">
    <property type="nucleotide sequence ID" value="XM_040809315.1"/>
</dbReference>
<evidence type="ECO:0000256" key="1">
    <source>
        <dbReference type="ARBA" id="ARBA00001974"/>
    </source>
</evidence>
<name>A0A1L9PYE4_ASPVE</name>
<sequence>MPSAKAPYTVRNVPLGTHRPVRVVCIGAGYSGLMMAIIAKEKMQHQEVDFQVYERNSDLGGTWLLNRYPGCQCDIPSHNYAYSFDPKPDWRGYYATSEEIHEYMKQVSQRHSCDDLFAYGHEVVSAVWDDDAGIWKLVVNANGAEFNDYCHVLINAAGVLNNWKWPSIPGIEAFQGKLMHSASWDQTYDYTDKRLAVIGIGSSGIQILPQVAKTAGHVDYFIRSQTWISPARGINEAQDGDPEVDEDYNYVEDEIKRFHDDPEYLLQHRKELANRRIDEFRGSLQGPEARAEVRRSYVASMLQRLGNGEKGKRLASLIVPDFPVGCRRITPGQGFLEAMVRENVDTHWNSLDHITAEGIVLRDGRVLPVDAIICATGFDTTFKPRFPIIGRDRVNLAEKWEEENPDAYFGITVPHMPNYFCFIGPNSPVSNGSLVQAIQMTGIYIYNCIEKLQTQGVKSMTVTEKAVADLNEHAQTWLQDTVWAAPCRSWYKRGTTDGRIVGLYAGSCFHFAEALRDPRWEDYHLEYLHRNRFHYLGNGLTQREQRKGDMGTTQTLDFESYWRLFVLPQIHM</sequence>
<dbReference type="SUPFAM" id="SSF51905">
    <property type="entry name" value="FAD/NAD(P)-binding domain"/>
    <property type="match status" value="3"/>
</dbReference>
<protein>
    <recommendedName>
        <fullName evidence="8">FAD/NAD(P)-binding domain-containing protein</fullName>
    </recommendedName>
</protein>
<evidence type="ECO:0000256" key="2">
    <source>
        <dbReference type="ARBA" id="ARBA00010139"/>
    </source>
</evidence>
<evidence type="ECO:0000313" key="7">
    <source>
        <dbReference type="Proteomes" id="UP000184073"/>
    </source>
</evidence>
<evidence type="ECO:0000256" key="3">
    <source>
        <dbReference type="ARBA" id="ARBA00022630"/>
    </source>
</evidence>
<keyword evidence="5" id="KW-0560">Oxidoreductase</keyword>
<dbReference type="OrthoDB" id="74360at2759"/>
<dbReference type="GO" id="GO:0050660">
    <property type="term" value="F:flavin adenine dinucleotide binding"/>
    <property type="evidence" value="ECO:0007669"/>
    <property type="project" value="InterPro"/>
</dbReference>
<dbReference type="InterPro" id="IPR051209">
    <property type="entry name" value="FAD-bind_Monooxygenase_sf"/>
</dbReference>
<dbReference type="PANTHER" id="PTHR42877">
    <property type="entry name" value="L-ORNITHINE N(5)-MONOOXYGENASE-RELATED"/>
    <property type="match status" value="1"/>
</dbReference>
<dbReference type="STRING" id="1036611.A0A1L9PYE4"/>
<dbReference type="GO" id="GO:0004499">
    <property type="term" value="F:N,N-dimethylaniline monooxygenase activity"/>
    <property type="evidence" value="ECO:0007669"/>
    <property type="project" value="InterPro"/>
</dbReference>